<name>A0A381UXI7_9ZZZZ</name>
<sequence length="229" mass="24611">MSRRTFVVLAAVMAVMALAAPPVGTQDYEPPRTTDGKPDLQGVWDFRTLTPLQRPEGRGDQAVLSAEEVAELDAQSAERERAAFAPSEVRDEPLPAGGDVGAYNSYWVDQGASVVDGARTALIVEPSSGRLPDLAPGVEMVTLSLGADLPGERPIRVRAAGIGADHWEDRGLAERCLLGFNSGPPIVPAGYNQNIQIFQTSDHVVVLHEMVHDARIIPLDRRPPLPGHM</sequence>
<accession>A0A381UXI7</accession>
<feature type="compositionally biased region" description="Basic and acidic residues" evidence="1">
    <location>
        <begin position="76"/>
        <end position="93"/>
    </location>
</feature>
<feature type="compositionally biased region" description="Basic and acidic residues" evidence="1">
    <location>
        <begin position="29"/>
        <end position="38"/>
    </location>
</feature>
<gene>
    <name evidence="2" type="ORF">METZ01_LOCUS85518</name>
</gene>
<reference evidence="2" key="1">
    <citation type="submission" date="2018-05" db="EMBL/GenBank/DDBJ databases">
        <authorList>
            <person name="Lanie J.A."/>
            <person name="Ng W.-L."/>
            <person name="Kazmierczak K.M."/>
            <person name="Andrzejewski T.M."/>
            <person name="Davidsen T.M."/>
            <person name="Wayne K.J."/>
            <person name="Tettelin H."/>
            <person name="Glass J.I."/>
            <person name="Rusch D."/>
            <person name="Podicherti R."/>
            <person name="Tsui H.-C.T."/>
            <person name="Winkler M.E."/>
        </authorList>
    </citation>
    <scope>NUCLEOTIDE SEQUENCE</scope>
</reference>
<feature type="region of interest" description="Disordered" evidence="1">
    <location>
        <begin position="75"/>
        <end position="96"/>
    </location>
</feature>
<dbReference type="EMBL" id="UINC01007319">
    <property type="protein sequence ID" value="SVA32664.1"/>
    <property type="molecule type" value="Genomic_DNA"/>
</dbReference>
<dbReference type="AlphaFoldDB" id="A0A381UXI7"/>
<feature type="non-terminal residue" evidence="2">
    <location>
        <position position="229"/>
    </location>
</feature>
<evidence type="ECO:0000313" key="2">
    <source>
        <dbReference type="EMBL" id="SVA32664.1"/>
    </source>
</evidence>
<protein>
    <submittedName>
        <fullName evidence="2">Uncharacterized protein</fullName>
    </submittedName>
</protein>
<organism evidence="2">
    <name type="scientific">marine metagenome</name>
    <dbReference type="NCBI Taxonomy" id="408172"/>
    <lineage>
        <taxon>unclassified sequences</taxon>
        <taxon>metagenomes</taxon>
        <taxon>ecological metagenomes</taxon>
    </lineage>
</organism>
<proteinExistence type="predicted"/>
<evidence type="ECO:0000256" key="1">
    <source>
        <dbReference type="SAM" id="MobiDB-lite"/>
    </source>
</evidence>
<feature type="region of interest" description="Disordered" evidence="1">
    <location>
        <begin position="23"/>
        <end position="42"/>
    </location>
</feature>